<dbReference type="PROSITE" id="PS50921">
    <property type="entry name" value="ANTAR"/>
    <property type="match status" value="1"/>
</dbReference>
<dbReference type="Gene3D" id="3.40.50.2300">
    <property type="match status" value="1"/>
</dbReference>
<dbReference type="GO" id="GO:0003723">
    <property type="term" value="F:RNA binding"/>
    <property type="evidence" value="ECO:0007669"/>
    <property type="project" value="InterPro"/>
</dbReference>
<accession>A0A1H3NU67</accession>
<evidence type="ECO:0000256" key="1">
    <source>
        <dbReference type="SAM" id="MobiDB-lite"/>
    </source>
</evidence>
<dbReference type="Gene3D" id="1.10.10.10">
    <property type="entry name" value="Winged helix-like DNA-binding domain superfamily/Winged helix DNA-binding domain"/>
    <property type="match status" value="1"/>
</dbReference>
<dbReference type="SUPFAM" id="SSF52172">
    <property type="entry name" value="CheY-like"/>
    <property type="match status" value="1"/>
</dbReference>
<evidence type="ECO:0000259" key="2">
    <source>
        <dbReference type="PROSITE" id="PS50921"/>
    </source>
</evidence>
<dbReference type="SMART" id="SM01012">
    <property type="entry name" value="ANTAR"/>
    <property type="match status" value="1"/>
</dbReference>
<dbReference type="PIRSF" id="PIRSF036382">
    <property type="entry name" value="RR_antiterm"/>
    <property type="match status" value="1"/>
</dbReference>
<feature type="domain" description="ANTAR" evidence="2">
    <location>
        <begin position="154"/>
        <end position="215"/>
    </location>
</feature>
<dbReference type="Pfam" id="PF21332">
    <property type="entry name" value="AmiR_N"/>
    <property type="match status" value="1"/>
</dbReference>
<dbReference type="InterPro" id="IPR011006">
    <property type="entry name" value="CheY-like_superfamily"/>
</dbReference>
<reference evidence="3 4" key="1">
    <citation type="submission" date="2016-10" db="EMBL/GenBank/DDBJ databases">
        <authorList>
            <person name="de Groot N.N."/>
        </authorList>
    </citation>
    <scope>NUCLEOTIDE SEQUENCE [LARGE SCALE GENOMIC DNA]</scope>
    <source>
        <strain evidence="3 4">LMG 24775</strain>
    </source>
</reference>
<dbReference type="EMBL" id="FNPE01000009">
    <property type="protein sequence ID" value="SDY92471.1"/>
    <property type="molecule type" value="Genomic_DNA"/>
</dbReference>
<dbReference type="InterPro" id="IPR008327">
    <property type="entry name" value="Sig_transdc_resp-reg_antiterm"/>
</dbReference>
<evidence type="ECO:0000313" key="3">
    <source>
        <dbReference type="EMBL" id="SDY92471.1"/>
    </source>
</evidence>
<protein>
    <submittedName>
        <fullName evidence="3">Two-component response regulator, AmiR/NasT family, consists of REC and RNA-binding antiterminator (ANTAR) domains</fullName>
    </submittedName>
</protein>
<dbReference type="InterPro" id="IPR049021">
    <property type="entry name" value="AmiR_N"/>
</dbReference>
<dbReference type="InterPro" id="IPR005561">
    <property type="entry name" value="ANTAR"/>
</dbReference>
<dbReference type="GeneID" id="94692426"/>
<dbReference type="AlphaFoldDB" id="A0A1H3NU67"/>
<proteinExistence type="predicted"/>
<dbReference type="InterPro" id="IPR036388">
    <property type="entry name" value="WH-like_DNA-bd_sf"/>
</dbReference>
<dbReference type="Proteomes" id="UP000183417">
    <property type="component" value="Unassembled WGS sequence"/>
</dbReference>
<name>A0A1H3NU67_9BURK</name>
<organism evidence="3 4">
    <name type="scientific">Delftia lacustris</name>
    <dbReference type="NCBI Taxonomy" id="558537"/>
    <lineage>
        <taxon>Bacteria</taxon>
        <taxon>Pseudomonadati</taxon>
        <taxon>Pseudomonadota</taxon>
        <taxon>Betaproteobacteria</taxon>
        <taxon>Burkholderiales</taxon>
        <taxon>Comamonadaceae</taxon>
        <taxon>Delftia</taxon>
    </lineage>
</organism>
<evidence type="ECO:0000313" key="4">
    <source>
        <dbReference type="Proteomes" id="UP000183417"/>
    </source>
</evidence>
<feature type="region of interest" description="Disordered" evidence="1">
    <location>
        <begin position="1"/>
        <end position="23"/>
    </location>
</feature>
<dbReference type="RefSeq" id="WP_074922247.1">
    <property type="nucleotide sequence ID" value="NZ_CP141274.1"/>
</dbReference>
<sequence>MDAEPNKDTGSAATGRPLLERKPLLRATSPQLKELRQLRIAIVHPDDADGRLLAQQLQRIGCQVQAIWPPQPSLPEGTDVVFLAVRPDHLQLNYTWTQGEGESPPTAIAVVNYENPTIVSAVLELQVQAILPSPIRSFGLLSTLVLARRNHKESRQQQQRIAKLQAKLLGQRRVAEAKAILMQTHQINEDQAYDMIRAQAMSRRSSVEEIAQAIVHASEILSLGKGVGG</sequence>
<gene>
    <name evidence="3" type="ORF">SAMN05421547_109150</name>
</gene>
<dbReference type="Pfam" id="PF03861">
    <property type="entry name" value="ANTAR"/>
    <property type="match status" value="1"/>
</dbReference>